<dbReference type="OrthoDB" id="2861623at2759"/>
<dbReference type="SUPFAM" id="SSF48576">
    <property type="entry name" value="Terpenoid synthases"/>
    <property type="match status" value="1"/>
</dbReference>
<dbReference type="EMBL" id="MU251531">
    <property type="protein sequence ID" value="KAG9232758.1"/>
    <property type="molecule type" value="Genomic_DNA"/>
</dbReference>
<proteinExistence type="inferred from homology"/>
<evidence type="ECO:0000256" key="2">
    <source>
        <dbReference type="ARBA" id="ARBA00006333"/>
    </source>
</evidence>
<evidence type="ECO:0000256" key="4">
    <source>
        <dbReference type="RuleBase" id="RU366034"/>
    </source>
</evidence>
<accession>A0A9P7YGU6</accession>
<comment type="caution">
    <text evidence="5">The sequence shown here is derived from an EMBL/GenBank/DDBJ whole genome shotgun (WGS) entry which is preliminary data.</text>
</comment>
<evidence type="ECO:0000256" key="3">
    <source>
        <dbReference type="ARBA" id="ARBA00022842"/>
    </source>
</evidence>
<evidence type="ECO:0000313" key="5">
    <source>
        <dbReference type="EMBL" id="KAG9232758.1"/>
    </source>
</evidence>
<dbReference type="EC" id="4.2.3.-" evidence="4"/>
<dbReference type="PANTHER" id="PTHR35201:SF4">
    <property type="entry name" value="BETA-PINACENE SYNTHASE-RELATED"/>
    <property type="match status" value="1"/>
</dbReference>
<dbReference type="Pfam" id="PF19086">
    <property type="entry name" value="Terpene_syn_C_2"/>
    <property type="match status" value="1"/>
</dbReference>
<protein>
    <recommendedName>
        <fullName evidence="4">Terpene synthase</fullName>
        <ecNumber evidence="4">4.2.3.-</ecNumber>
    </recommendedName>
</protein>
<organism evidence="5 6">
    <name type="scientific">Amylocarpus encephaloides</name>
    <dbReference type="NCBI Taxonomy" id="45428"/>
    <lineage>
        <taxon>Eukaryota</taxon>
        <taxon>Fungi</taxon>
        <taxon>Dikarya</taxon>
        <taxon>Ascomycota</taxon>
        <taxon>Pezizomycotina</taxon>
        <taxon>Leotiomycetes</taxon>
        <taxon>Helotiales</taxon>
        <taxon>Helotiales incertae sedis</taxon>
        <taxon>Amylocarpus</taxon>
    </lineage>
</organism>
<dbReference type="SFLD" id="SFLDG01020">
    <property type="entry name" value="Terpene_Cyclase_Like_2"/>
    <property type="match status" value="1"/>
</dbReference>
<comment type="cofactor">
    <cofactor evidence="1 4">
        <name>Mg(2+)</name>
        <dbReference type="ChEBI" id="CHEBI:18420"/>
    </cofactor>
</comment>
<name>A0A9P7YGU6_9HELO</name>
<keyword evidence="4" id="KW-0479">Metal-binding</keyword>
<dbReference type="AlphaFoldDB" id="A0A9P7YGU6"/>
<dbReference type="SFLD" id="SFLDS00005">
    <property type="entry name" value="Isoprenoid_Synthase_Type_I"/>
    <property type="match status" value="1"/>
</dbReference>
<keyword evidence="4" id="KW-0456">Lyase</keyword>
<dbReference type="PANTHER" id="PTHR35201">
    <property type="entry name" value="TERPENE SYNTHASE"/>
    <property type="match status" value="1"/>
</dbReference>
<keyword evidence="3 4" id="KW-0460">Magnesium</keyword>
<evidence type="ECO:0000256" key="1">
    <source>
        <dbReference type="ARBA" id="ARBA00001946"/>
    </source>
</evidence>
<gene>
    <name evidence="5" type="ORF">BJ875DRAFT_379985</name>
</gene>
<reference evidence="5" key="1">
    <citation type="journal article" date="2021" name="IMA Fungus">
        <title>Genomic characterization of three marine fungi, including Emericellopsis atlantica sp. nov. with signatures of a generalist lifestyle and marine biomass degradation.</title>
        <authorList>
            <person name="Hagestad O.C."/>
            <person name="Hou L."/>
            <person name="Andersen J.H."/>
            <person name="Hansen E.H."/>
            <person name="Altermark B."/>
            <person name="Li C."/>
            <person name="Kuhnert E."/>
            <person name="Cox R.J."/>
            <person name="Crous P.W."/>
            <person name="Spatafora J.W."/>
            <person name="Lail K."/>
            <person name="Amirebrahimi M."/>
            <person name="Lipzen A."/>
            <person name="Pangilinan J."/>
            <person name="Andreopoulos W."/>
            <person name="Hayes R.D."/>
            <person name="Ng V."/>
            <person name="Grigoriev I.V."/>
            <person name="Jackson S.A."/>
            <person name="Sutton T.D.S."/>
            <person name="Dobson A.D.W."/>
            <person name="Rama T."/>
        </authorList>
    </citation>
    <scope>NUCLEOTIDE SEQUENCE</scope>
    <source>
        <strain evidence="5">TRa018bII</strain>
    </source>
</reference>
<dbReference type="Proteomes" id="UP000824998">
    <property type="component" value="Unassembled WGS sequence"/>
</dbReference>
<sequence>MTIITGEVSQLETDASEFAVEHERLTTLGLIERTKDQTDARGIIPKSRQELLATRFSARGGILPAGKIIVTIPDMFVSFLSTRPKFNPFYHEVKKEADAWIERQLQADEKVSKKIIRADFALFCAIASPEASRERLRTLCDWGNWVFPFDDMFDSGHLKDDRRRCQDILSALLHRQDLEPSALKGNINLVRVHNDVWNRVVVQDRFSAAMSRYCEGVLEHVGHASQGTTPELEEYISVRRRGVGVEPVLALVQYAECIDVTDAAFEHHSVQELQRVVTDVIFLQNDILSYSKEEARPRIPKSCYRDEGVPHNIIMVFRSQGCTTQEAYDKAGDMLKDCYRDWYLTQAALPQYGEAMDAEIQRYIKALQNVMTASLHWHFKSDRYFGNMKDFARKYQMIIVADQFDNIVTGELKGAAPTRHAYLTAILAWMFDCGIPKPLCVAFQRSKVWWQSFSWMSLGRFESMLASMFKKRKEL</sequence>
<dbReference type="GO" id="GO:0010333">
    <property type="term" value="F:terpene synthase activity"/>
    <property type="evidence" value="ECO:0007669"/>
    <property type="project" value="InterPro"/>
</dbReference>
<dbReference type="InterPro" id="IPR008949">
    <property type="entry name" value="Isoprenoid_synthase_dom_sf"/>
</dbReference>
<comment type="similarity">
    <text evidence="2 4">Belongs to the terpene synthase family.</text>
</comment>
<evidence type="ECO:0000313" key="6">
    <source>
        <dbReference type="Proteomes" id="UP000824998"/>
    </source>
</evidence>
<dbReference type="GO" id="GO:0008299">
    <property type="term" value="P:isoprenoid biosynthetic process"/>
    <property type="evidence" value="ECO:0007669"/>
    <property type="project" value="UniProtKB-ARBA"/>
</dbReference>
<dbReference type="Gene3D" id="1.10.600.10">
    <property type="entry name" value="Farnesyl Diphosphate Synthase"/>
    <property type="match status" value="1"/>
</dbReference>
<keyword evidence="6" id="KW-1185">Reference proteome</keyword>
<dbReference type="GO" id="GO:0046872">
    <property type="term" value="F:metal ion binding"/>
    <property type="evidence" value="ECO:0007669"/>
    <property type="project" value="UniProtKB-KW"/>
</dbReference>
<dbReference type="InterPro" id="IPR034686">
    <property type="entry name" value="Terpene_cyclase-like_2"/>
</dbReference>